<dbReference type="SUPFAM" id="SSF55154">
    <property type="entry name" value="CYTH-like phosphatases"/>
    <property type="match status" value="1"/>
</dbReference>
<feature type="domain" description="CYTH" evidence="2">
    <location>
        <begin position="2"/>
        <end position="159"/>
    </location>
</feature>
<dbReference type="InterPro" id="IPR033469">
    <property type="entry name" value="CYTH-like_dom_sf"/>
</dbReference>
<dbReference type="CDD" id="cd07891">
    <property type="entry name" value="CYTH-like_CthTTM-like_1"/>
    <property type="match status" value="1"/>
</dbReference>
<evidence type="ECO:0000313" key="4">
    <source>
        <dbReference type="Proteomes" id="UP000249557"/>
    </source>
</evidence>
<dbReference type="InterPro" id="IPR012042">
    <property type="entry name" value="NeuTTM/CthTTM-like"/>
</dbReference>
<protein>
    <submittedName>
        <fullName evidence="3">Adenylate cyclase</fullName>
    </submittedName>
</protein>
<sequence length="169" mass="18780">MAMEIEYRFLLAAMPDLGDVKPTPIVQGYLSTDPDRTVRVRRIGDLAKLTVKGRKVGAAAPEFEYEIPVDDAEGMLALCGADDTISKDRYQWRGEDGLVWEIDRFKGRHEGLYVAELEVPALDTPFLKPAWLKAVDITTDMRFANAALTGIMRAELLSNIADVLKKPGL</sequence>
<evidence type="ECO:0000313" key="3">
    <source>
        <dbReference type="EMBL" id="PZO84248.1"/>
    </source>
</evidence>
<feature type="active site" description="Proton acceptor" evidence="1">
    <location>
        <position position="29"/>
    </location>
</feature>
<dbReference type="Proteomes" id="UP000249557">
    <property type="component" value="Unassembled WGS sequence"/>
</dbReference>
<dbReference type="Pfam" id="PF01928">
    <property type="entry name" value="CYTH"/>
    <property type="match status" value="1"/>
</dbReference>
<evidence type="ECO:0000259" key="2">
    <source>
        <dbReference type="PROSITE" id="PS51707"/>
    </source>
</evidence>
<dbReference type="PIRSF" id="PIRSF016487">
    <property type="entry name" value="CYTH_UCP016487"/>
    <property type="match status" value="1"/>
</dbReference>
<comment type="caution">
    <text evidence="3">The sequence shown here is derived from an EMBL/GenBank/DDBJ whole genome shotgun (WGS) entry which is preliminary data.</text>
</comment>
<dbReference type="SMART" id="SM01118">
    <property type="entry name" value="CYTH"/>
    <property type="match status" value="1"/>
</dbReference>
<evidence type="ECO:0000256" key="1">
    <source>
        <dbReference type="PIRSR" id="PIRSR016487-1"/>
    </source>
</evidence>
<dbReference type="PANTHER" id="PTHR40114:SF1">
    <property type="entry name" value="SLR0698 PROTEIN"/>
    <property type="match status" value="1"/>
</dbReference>
<reference evidence="3 4" key="1">
    <citation type="submission" date="2017-08" db="EMBL/GenBank/DDBJ databases">
        <title>Infants hospitalized years apart are colonized by the same room-sourced microbial strains.</title>
        <authorList>
            <person name="Brooks B."/>
            <person name="Olm M.R."/>
            <person name="Firek B.A."/>
            <person name="Baker R."/>
            <person name="Thomas B.C."/>
            <person name="Morowitz M.J."/>
            <person name="Banfield J.F."/>
        </authorList>
    </citation>
    <scope>NUCLEOTIDE SEQUENCE [LARGE SCALE GENOMIC DNA]</scope>
    <source>
        <strain evidence="3">S2_018_000_R2_104</strain>
    </source>
</reference>
<dbReference type="PANTHER" id="PTHR40114">
    <property type="entry name" value="SLR0698 PROTEIN"/>
    <property type="match status" value="1"/>
</dbReference>
<gene>
    <name evidence="3" type="ORF">DI626_08390</name>
</gene>
<organism evidence="3 4">
    <name type="scientific">Micavibrio aeruginosavorus</name>
    <dbReference type="NCBI Taxonomy" id="349221"/>
    <lineage>
        <taxon>Bacteria</taxon>
        <taxon>Pseudomonadati</taxon>
        <taxon>Bdellovibrionota</taxon>
        <taxon>Bdellovibrionia</taxon>
        <taxon>Bdellovibrionales</taxon>
        <taxon>Pseudobdellovibrionaceae</taxon>
        <taxon>Micavibrio</taxon>
    </lineage>
</organism>
<dbReference type="EMBL" id="QFNK01000181">
    <property type="protein sequence ID" value="PZO84248.1"/>
    <property type="molecule type" value="Genomic_DNA"/>
</dbReference>
<name>A0A2W5BRZ4_9BACT</name>
<accession>A0A2W5BRZ4</accession>
<dbReference type="Gene3D" id="2.40.320.10">
    <property type="entry name" value="Hypothetical Protein Pfu-838710-001"/>
    <property type="match status" value="1"/>
</dbReference>
<proteinExistence type="predicted"/>
<dbReference type="AlphaFoldDB" id="A0A2W5BRZ4"/>
<dbReference type="PROSITE" id="PS51707">
    <property type="entry name" value="CYTH"/>
    <property type="match status" value="1"/>
</dbReference>
<dbReference type="InterPro" id="IPR023577">
    <property type="entry name" value="CYTH_domain"/>
</dbReference>